<dbReference type="AlphaFoldDB" id="A0A0R1VTB7"/>
<dbReference type="CDD" id="cd21059">
    <property type="entry name" value="LciA-like"/>
    <property type="match status" value="1"/>
</dbReference>
<dbReference type="Proteomes" id="UP000051451">
    <property type="component" value="Unassembled WGS sequence"/>
</dbReference>
<dbReference type="EMBL" id="AZGB01000016">
    <property type="protein sequence ID" value="KRM06163.1"/>
    <property type="molecule type" value="Genomic_DNA"/>
</dbReference>
<evidence type="ECO:0000313" key="2">
    <source>
        <dbReference type="Proteomes" id="UP000051451"/>
    </source>
</evidence>
<accession>A0A0R1VTB7</accession>
<name>A0A0R1VTB7_9LACO</name>
<organism evidence="1 2">
    <name type="scientific">Liquorilactobacillus ghanensis DSM 18630</name>
    <dbReference type="NCBI Taxonomy" id="1423750"/>
    <lineage>
        <taxon>Bacteria</taxon>
        <taxon>Bacillati</taxon>
        <taxon>Bacillota</taxon>
        <taxon>Bacilli</taxon>
        <taxon>Lactobacillales</taxon>
        <taxon>Lactobacillaceae</taxon>
        <taxon>Liquorilactobacillus</taxon>
    </lineage>
</organism>
<proteinExistence type="predicted"/>
<keyword evidence="2" id="KW-1185">Reference proteome</keyword>
<evidence type="ECO:0000313" key="1">
    <source>
        <dbReference type="EMBL" id="KRM06163.1"/>
    </source>
</evidence>
<comment type="caution">
    <text evidence="1">The sequence shown here is derived from an EMBL/GenBank/DDBJ whole genome shotgun (WGS) entry which is preliminary data.</text>
</comment>
<reference evidence="1 2" key="1">
    <citation type="journal article" date="2015" name="Genome Announc.">
        <title>Expanding the biotechnology potential of lactobacilli through comparative genomics of 213 strains and associated genera.</title>
        <authorList>
            <person name="Sun Z."/>
            <person name="Harris H.M."/>
            <person name="McCann A."/>
            <person name="Guo C."/>
            <person name="Argimon S."/>
            <person name="Zhang W."/>
            <person name="Yang X."/>
            <person name="Jeffery I.B."/>
            <person name="Cooney J.C."/>
            <person name="Kagawa T.F."/>
            <person name="Liu W."/>
            <person name="Song Y."/>
            <person name="Salvetti E."/>
            <person name="Wrobel A."/>
            <person name="Rasinkangas P."/>
            <person name="Parkhill J."/>
            <person name="Rea M.C."/>
            <person name="O'Sullivan O."/>
            <person name="Ritari J."/>
            <person name="Douillard F.P."/>
            <person name="Paul Ross R."/>
            <person name="Yang R."/>
            <person name="Briner A.E."/>
            <person name="Felis G.E."/>
            <person name="de Vos W.M."/>
            <person name="Barrangou R."/>
            <person name="Klaenhammer T.R."/>
            <person name="Caufield P.W."/>
            <person name="Cui Y."/>
            <person name="Zhang H."/>
            <person name="O'Toole P.W."/>
        </authorList>
    </citation>
    <scope>NUCLEOTIDE SEQUENCE [LARGE SCALE GENOMIC DNA]</scope>
    <source>
        <strain evidence="1 2">DSM 18630</strain>
    </source>
</reference>
<gene>
    <name evidence="1" type="ORF">FC89_GL001032</name>
</gene>
<protein>
    <submittedName>
        <fullName evidence="1">Uncharacterized protein</fullName>
    </submittedName>
</protein>
<dbReference type="PATRIC" id="fig|1423750.3.peg.1056"/>
<sequence length="69" mass="7620">MAKNDLEKGRYNVAVINQTVASLQQEAMKNGLTSNATKFYHIIEPLLNQLAPLGTNRGAVQINNSYLDD</sequence>